<dbReference type="RefSeq" id="WP_303669041.1">
    <property type="nucleotide sequence ID" value="NZ_SVCA01000004.1"/>
</dbReference>
<proteinExistence type="predicted"/>
<sequence>MNTNRAKTYVVFVLLMLGIMLVTTSCGNDEADNKALADGYEREYEQAYNNLVGSLSNYTLNSIEDAKHIALTFDDVWTKDNEIKDKVRKQVINNHSDLPVLLIYAKALEIRETDSYRPLTRTNAELYKMALDKINQIPDGYNGVLADAIKKDKERIKKDYNSAQGIIDDIKAESAKQLHIGDAEFRIKEIYGEPKKINRTVTGEREHKQYVYDGFYIYTDDGIVTAFED</sequence>
<evidence type="ECO:0008006" key="3">
    <source>
        <dbReference type="Google" id="ProtNLM"/>
    </source>
</evidence>
<dbReference type="AlphaFoldDB" id="A0A927WI93"/>
<organism evidence="1 2">
    <name type="scientific">Selenomonas ruminantium</name>
    <dbReference type="NCBI Taxonomy" id="971"/>
    <lineage>
        <taxon>Bacteria</taxon>
        <taxon>Bacillati</taxon>
        <taxon>Bacillota</taxon>
        <taxon>Negativicutes</taxon>
        <taxon>Selenomonadales</taxon>
        <taxon>Selenomonadaceae</taxon>
        <taxon>Selenomonas</taxon>
    </lineage>
</organism>
<comment type="caution">
    <text evidence="1">The sequence shown here is derived from an EMBL/GenBank/DDBJ whole genome shotgun (WGS) entry which is preliminary data.</text>
</comment>
<name>A0A927WI93_SELRU</name>
<protein>
    <recommendedName>
        <fullName evidence="3">Lipoprotein</fullName>
    </recommendedName>
</protein>
<reference evidence="1" key="1">
    <citation type="submission" date="2019-04" db="EMBL/GenBank/DDBJ databases">
        <title>Evolution of Biomass-Degrading Anaerobic Consortia Revealed by Metagenomics.</title>
        <authorList>
            <person name="Peng X."/>
        </authorList>
    </citation>
    <scope>NUCLEOTIDE SEQUENCE</scope>
    <source>
        <strain evidence="1">SIG242</strain>
    </source>
</reference>
<dbReference type="PROSITE" id="PS51257">
    <property type="entry name" value="PROKAR_LIPOPROTEIN"/>
    <property type="match status" value="1"/>
</dbReference>
<dbReference type="EMBL" id="SVCA01000004">
    <property type="protein sequence ID" value="MBE6084965.1"/>
    <property type="molecule type" value="Genomic_DNA"/>
</dbReference>
<gene>
    <name evidence="1" type="ORF">E7203_05765</name>
</gene>
<evidence type="ECO:0000313" key="2">
    <source>
        <dbReference type="Proteomes" id="UP000772151"/>
    </source>
</evidence>
<evidence type="ECO:0000313" key="1">
    <source>
        <dbReference type="EMBL" id="MBE6084965.1"/>
    </source>
</evidence>
<accession>A0A927WI93</accession>
<dbReference type="Proteomes" id="UP000772151">
    <property type="component" value="Unassembled WGS sequence"/>
</dbReference>